<dbReference type="GO" id="GO:0032543">
    <property type="term" value="P:mitochondrial translation"/>
    <property type="evidence" value="ECO:0007669"/>
    <property type="project" value="UniProtKB-UniRule"/>
</dbReference>
<dbReference type="PANTHER" id="PTHR11659">
    <property type="entry name" value="GLUTAMYL-TRNA GLN AMIDOTRANSFERASE SUBUNIT B MITOCHONDRIAL AND PROKARYOTIC PET112-RELATED"/>
    <property type="match status" value="1"/>
</dbReference>
<dbReference type="Proteomes" id="UP000016923">
    <property type="component" value="Unassembled WGS sequence"/>
</dbReference>
<dbReference type="NCBIfam" id="NF004012">
    <property type="entry name" value="PRK05477.1-2"/>
    <property type="match status" value="1"/>
</dbReference>
<dbReference type="NCBIfam" id="TIGR00133">
    <property type="entry name" value="gatB"/>
    <property type="match status" value="1"/>
</dbReference>
<gene>
    <name evidence="10" type="ORF">F503_03803</name>
</gene>
<dbReference type="SMART" id="SM00845">
    <property type="entry name" value="GatB_Yqey"/>
    <property type="match status" value="1"/>
</dbReference>
<dbReference type="InterPro" id="IPR017958">
    <property type="entry name" value="Gln-tRNA_amidoTrfase_suB_CS"/>
</dbReference>
<organism evidence="10 11">
    <name type="scientific">Ophiostoma piceae (strain UAMH 11346)</name>
    <name type="common">Sap stain fungus</name>
    <dbReference type="NCBI Taxonomy" id="1262450"/>
    <lineage>
        <taxon>Eukaryota</taxon>
        <taxon>Fungi</taxon>
        <taxon>Dikarya</taxon>
        <taxon>Ascomycota</taxon>
        <taxon>Pezizomycotina</taxon>
        <taxon>Sordariomycetes</taxon>
        <taxon>Sordariomycetidae</taxon>
        <taxon>Ophiostomatales</taxon>
        <taxon>Ophiostomataceae</taxon>
        <taxon>Ophiostoma</taxon>
    </lineage>
</organism>
<accession>S3CG19</accession>
<comment type="function">
    <text evidence="7">Allows the formation of correctly charged Gln-tRNA(Gln) through the transamidation of misacylated Glu-tRNA(Gln) in the mitochondria. The reaction takes place in the presence of glutamine and ATP through an activated gamma-phospho-Glu-tRNA(Gln).</text>
</comment>
<dbReference type="InterPro" id="IPR014746">
    <property type="entry name" value="Gln_synth/guanido_kin_cat_dom"/>
</dbReference>
<dbReference type="EC" id="6.3.5.-" evidence="7"/>
<comment type="subunit">
    <text evidence="7">Subunit of the heterotrimeric GatCAB amidotransferase (AdT) complex, composed of A, B and C subunits.</text>
</comment>
<dbReference type="EMBL" id="KE148157">
    <property type="protein sequence ID" value="EPE05198.1"/>
    <property type="molecule type" value="Genomic_DNA"/>
</dbReference>
<dbReference type="GO" id="GO:0050567">
    <property type="term" value="F:glutaminyl-tRNA synthase (glutamine-hydrolyzing) activity"/>
    <property type="evidence" value="ECO:0007669"/>
    <property type="project" value="UniProtKB-UniRule"/>
</dbReference>
<dbReference type="SUPFAM" id="SSF89095">
    <property type="entry name" value="GatB/YqeY motif"/>
    <property type="match status" value="1"/>
</dbReference>
<dbReference type="InterPro" id="IPR017959">
    <property type="entry name" value="Asn/Gln-tRNA_amidoTrfase_suB/E"/>
</dbReference>
<dbReference type="SUPFAM" id="SSF55931">
    <property type="entry name" value="Glutamine synthetase/guanido kinase"/>
    <property type="match status" value="1"/>
</dbReference>
<dbReference type="VEuPathDB" id="FungiDB:F503_03803"/>
<keyword evidence="11" id="KW-1185">Reference proteome</keyword>
<dbReference type="GO" id="GO:0030956">
    <property type="term" value="C:glutamyl-tRNA(Gln) amidotransferase complex"/>
    <property type="evidence" value="ECO:0007669"/>
    <property type="project" value="UniProtKB-UniRule"/>
</dbReference>
<dbReference type="InterPro" id="IPR004413">
    <property type="entry name" value="GatB"/>
</dbReference>
<dbReference type="OMA" id="ARKWWMG"/>
<keyword evidence="4 7" id="KW-0067">ATP-binding</keyword>
<evidence type="ECO:0000313" key="10">
    <source>
        <dbReference type="EMBL" id="EPE05198.1"/>
    </source>
</evidence>
<dbReference type="GO" id="GO:0070681">
    <property type="term" value="P:glutaminyl-tRNAGln biosynthesis via transamidation"/>
    <property type="evidence" value="ECO:0007669"/>
    <property type="project" value="UniProtKB-UniRule"/>
</dbReference>
<comment type="similarity">
    <text evidence="1 7">Belongs to the GatB/GatE family. GatB subfamily.</text>
</comment>
<dbReference type="PANTHER" id="PTHR11659:SF0">
    <property type="entry name" value="GLUTAMYL-TRNA(GLN) AMIDOTRANSFERASE SUBUNIT B, MITOCHONDRIAL"/>
    <property type="match status" value="1"/>
</dbReference>
<evidence type="ECO:0000256" key="8">
    <source>
        <dbReference type="SAM" id="MobiDB-lite"/>
    </source>
</evidence>
<dbReference type="AlphaFoldDB" id="S3CG19"/>
<dbReference type="OrthoDB" id="1722066at2759"/>
<dbReference type="eggNOG" id="KOG2438">
    <property type="taxonomic scope" value="Eukaryota"/>
</dbReference>
<evidence type="ECO:0000256" key="6">
    <source>
        <dbReference type="ARBA" id="ARBA00047913"/>
    </source>
</evidence>
<dbReference type="HAMAP" id="MF_00121">
    <property type="entry name" value="GatB"/>
    <property type="match status" value="1"/>
</dbReference>
<evidence type="ECO:0000256" key="7">
    <source>
        <dbReference type="HAMAP-Rule" id="MF_03147"/>
    </source>
</evidence>
<dbReference type="InterPro" id="IPR018027">
    <property type="entry name" value="Asn/Gln_amidotransferase"/>
</dbReference>
<evidence type="ECO:0000313" key="11">
    <source>
        <dbReference type="Proteomes" id="UP000016923"/>
    </source>
</evidence>
<dbReference type="Pfam" id="PF02637">
    <property type="entry name" value="GatB_Yqey"/>
    <property type="match status" value="1"/>
</dbReference>
<dbReference type="HOGENOM" id="CLU_019240_4_1_1"/>
<evidence type="ECO:0000256" key="1">
    <source>
        <dbReference type="ARBA" id="ARBA00005306"/>
    </source>
</evidence>
<dbReference type="Pfam" id="PF02934">
    <property type="entry name" value="GatB_N"/>
    <property type="match status" value="1"/>
</dbReference>
<reference evidence="10 11" key="1">
    <citation type="journal article" date="2013" name="BMC Genomics">
        <title>The genome and transcriptome of the pine saprophyte Ophiostoma piceae, and a comparison with the bark beetle-associated pine pathogen Grosmannia clavigera.</title>
        <authorList>
            <person name="Haridas S."/>
            <person name="Wang Y."/>
            <person name="Lim L."/>
            <person name="Massoumi Alamouti S."/>
            <person name="Jackman S."/>
            <person name="Docking R."/>
            <person name="Robertson G."/>
            <person name="Birol I."/>
            <person name="Bohlmann J."/>
            <person name="Breuil C."/>
        </authorList>
    </citation>
    <scope>NUCLEOTIDE SEQUENCE [LARGE SCALE GENOMIC DNA]</scope>
    <source>
        <strain evidence="10 11">UAMH 11346</strain>
    </source>
</reference>
<dbReference type="GO" id="GO:0005524">
    <property type="term" value="F:ATP binding"/>
    <property type="evidence" value="ECO:0007669"/>
    <property type="project" value="UniProtKB-KW"/>
</dbReference>
<dbReference type="InterPro" id="IPR006075">
    <property type="entry name" value="Asn/Gln-tRNA_Trfase_suB/E_cat"/>
</dbReference>
<keyword evidence="7" id="KW-0496">Mitochondrion</keyword>
<dbReference type="STRING" id="1262450.S3CG19"/>
<comment type="catalytic activity">
    <reaction evidence="6 7">
        <text>L-glutamyl-tRNA(Gln) + L-glutamine + ATP + H2O = L-glutaminyl-tRNA(Gln) + L-glutamate + ADP + phosphate + H(+)</text>
        <dbReference type="Rhea" id="RHEA:17521"/>
        <dbReference type="Rhea" id="RHEA-COMP:9681"/>
        <dbReference type="Rhea" id="RHEA-COMP:9684"/>
        <dbReference type="ChEBI" id="CHEBI:15377"/>
        <dbReference type="ChEBI" id="CHEBI:15378"/>
        <dbReference type="ChEBI" id="CHEBI:29985"/>
        <dbReference type="ChEBI" id="CHEBI:30616"/>
        <dbReference type="ChEBI" id="CHEBI:43474"/>
        <dbReference type="ChEBI" id="CHEBI:58359"/>
        <dbReference type="ChEBI" id="CHEBI:78520"/>
        <dbReference type="ChEBI" id="CHEBI:78521"/>
        <dbReference type="ChEBI" id="CHEBI:456216"/>
    </reaction>
</comment>
<evidence type="ECO:0000256" key="4">
    <source>
        <dbReference type="ARBA" id="ARBA00022840"/>
    </source>
</evidence>
<dbReference type="InterPro" id="IPR003789">
    <property type="entry name" value="Asn/Gln_tRNA_amidoTrase-B-like"/>
</dbReference>
<keyword evidence="2 7" id="KW-0436">Ligase</keyword>
<sequence length="617" mass="67623">MPPATRPLGRLARQAASIRAVPSTRRTVCPQCSFARQFSAATATAPTTPPQPPSPPKVVPLRKQVKDEAKARKAKGAHKAAPSRSSLQTVPGWELTVGIEIHAQLNTQRKLFSPASLKDSSDTPNKHVAYFDLALPGAQPLFQPATLVPAIRAALALNCDIQPVSRFDRKHYFHWDQPSGYQITQYYEPFARGGFLTLTKNDFPDDVRDSLPSEINVSIQQVQMEQDTAKTVAQPGGVHWLDFNRVGVPLIEIITGPELHHPATAAAFVRKVQALLYAVDACTSGMEQGGLRADINVSVRRTEGATPGQLGVRTEIKNLYSFRAVEDAIIAERDRQIALISEAEKNGRSPEEAAVAIKSETRGYTPQPGGVGATHRLRGKEGEVDYRYMPDPDLAPVVIDESLVKYLRLTLGVLPDDELASLTNDYGLSTADAAALMQGGGERAEYYYQVVDAVEQTLSAHDENVRPFVANWVLHQLGRLADGDASADTFVDISCLAEILTYRYQGRITASVAKELLFSVYREEVADVTAFIEDEGLWFDEISDDEYKELAVQALEGEEKTLKLFQKYEAAGGQGKYPHGKLQYLMGKVLRSGPEGRTDPQSAEKAVKEAISESLQV</sequence>
<comment type="subcellular location">
    <subcellularLocation>
        <location evidence="7">Mitochondrion</location>
    </subcellularLocation>
</comment>
<dbReference type="GO" id="GO:0005739">
    <property type="term" value="C:mitochondrion"/>
    <property type="evidence" value="ECO:0007669"/>
    <property type="project" value="UniProtKB-SubCell"/>
</dbReference>
<proteinExistence type="inferred from homology"/>
<evidence type="ECO:0000259" key="9">
    <source>
        <dbReference type="SMART" id="SM00845"/>
    </source>
</evidence>
<feature type="compositionally biased region" description="Pro residues" evidence="8">
    <location>
        <begin position="47"/>
        <end position="58"/>
    </location>
</feature>
<evidence type="ECO:0000256" key="2">
    <source>
        <dbReference type="ARBA" id="ARBA00022598"/>
    </source>
</evidence>
<dbReference type="PROSITE" id="PS01234">
    <property type="entry name" value="GATB"/>
    <property type="match status" value="1"/>
</dbReference>
<feature type="region of interest" description="Disordered" evidence="8">
    <location>
        <begin position="43"/>
        <end position="87"/>
    </location>
</feature>
<feature type="domain" description="Asn/Gln amidotransferase" evidence="9">
    <location>
        <begin position="452"/>
        <end position="611"/>
    </location>
</feature>
<dbReference type="GO" id="GO:0016740">
    <property type="term" value="F:transferase activity"/>
    <property type="evidence" value="ECO:0007669"/>
    <property type="project" value="UniProtKB-KW"/>
</dbReference>
<protein>
    <recommendedName>
        <fullName evidence="7">Glutamyl-tRNA(Gln) amidotransferase subunit B, mitochondrial</fullName>
        <shortName evidence="7">Glu-AdT subunit B</shortName>
        <ecNumber evidence="7">6.3.5.-</ecNumber>
    </recommendedName>
</protein>
<evidence type="ECO:0000256" key="5">
    <source>
        <dbReference type="ARBA" id="ARBA00022917"/>
    </source>
</evidence>
<name>S3CG19_OPHP1</name>
<keyword evidence="5 7" id="KW-0648">Protein biosynthesis</keyword>
<evidence type="ECO:0000256" key="3">
    <source>
        <dbReference type="ARBA" id="ARBA00022741"/>
    </source>
</evidence>
<keyword evidence="10" id="KW-0808">Transferase</keyword>
<keyword evidence="3 7" id="KW-0547">Nucleotide-binding</keyword>